<evidence type="ECO:0000256" key="1">
    <source>
        <dbReference type="SAM" id="MobiDB-lite"/>
    </source>
</evidence>
<protein>
    <submittedName>
        <fullName evidence="2">Uncharacterized protein</fullName>
    </submittedName>
</protein>
<dbReference type="EMBL" id="BEZZ01186297">
    <property type="protein sequence ID" value="GCC46187.1"/>
    <property type="molecule type" value="Genomic_DNA"/>
</dbReference>
<evidence type="ECO:0000313" key="2">
    <source>
        <dbReference type="EMBL" id="GCC46187.1"/>
    </source>
</evidence>
<feature type="compositionally biased region" description="Low complexity" evidence="1">
    <location>
        <begin position="12"/>
        <end position="24"/>
    </location>
</feature>
<evidence type="ECO:0000313" key="3">
    <source>
        <dbReference type="Proteomes" id="UP000287033"/>
    </source>
</evidence>
<keyword evidence="3" id="KW-1185">Reference proteome</keyword>
<dbReference type="Proteomes" id="UP000287033">
    <property type="component" value="Unassembled WGS sequence"/>
</dbReference>
<organism evidence="2 3">
    <name type="scientific">Chiloscyllium punctatum</name>
    <name type="common">Brownbanded bambooshark</name>
    <name type="synonym">Hemiscyllium punctatum</name>
    <dbReference type="NCBI Taxonomy" id="137246"/>
    <lineage>
        <taxon>Eukaryota</taxon>
        <taxon>Metazoa</taxon>
        <taxon>Chordata</taxon>
        <taxon>Craniata</taxon>
        <taxon>Vertebrata</taxon>
        <taxon>Chondrichthyes</taxon>
        <taxon>Elasmobranchii</taxon>
        <taxon>Galeomorphii</taxon>
        <taxon>Galeoidea</taxon>
        <taxon>Orectolobiformes</taxon>
        <taxon>Hemiscylliidae</taxon>
        <taxon>Chiloscyllium</taxon>
    </lineage>
</organism>
<name>A0A401TU87_CHIPU</name>
<proteinExistence type="predicted"/>
<comment type="caution">
    <text evidence="2">The sequence shown here is derived from an EMBL/GenBank/DDBJ whole genome shotgun (WGS) entry which is preliminary data.</text>
</comment>
<reference evidence="2 3" key="1">
    <citation type="journal article" date="2018" name="Nat. Ecol. Evol.">
        <title>Shark genomes provide insights into elasmobranch evolution and the origin of vertebrates.</title>
        <authorList>
            <person name="Hara Y"/>
            <person name="Yamaguchi K"/>
            <person name="Onimaru K"/>
            <person name="Kadota M"/>
            <person name="Koyanagi M"/>
            <person name="Keeley SD"/>
            <person name="Tatsumi K"/>
            <person name="Tanaka K"/>
            <person name="Motone F"/>
            <person name="Kageyama Y"/>
            <person name="Nozu R"/>
            <person name="Adachi N"/>
            <person name="Nishimura O"/>
            <person name="Nakagawa R"/>
            <person name="Tanegashima C"/>
            <person name="Kiyatake I"/>
            <person name="Matsumoto R"/>
            <person name="Murakumo K"/>
            <person name="Nishida K"/>
            <person name="Terakita A"/>
            <person name="Kuratani S"/>
            <person name="Sato K"/>
            <person name="Hyodo S Kuraku.S."/>
        </authorList>
    </citation>
    <scope>NUCLEOTIDE SEQUENCE [LARGE SCALE GENOMIC DNA]</scope>
</reference>
<gene>
    <name evidence="2" type="ORF">chiPu_0030544</name>
</gene>
<accession>A0A401TU87</accession>
<feature type="region of interest" description="Disordered" evidence="1">
    <location>
        <begin position="1"/>
        <end position="56"/>
    </location>
</feature>
<sequence length="80" mass="8720">MVPERDSILEEGSVQSSRRGSRVGTEIRMETGELLQGPVQTRRVERPLSRTSPRQAAEDIGSVLCVGTGGLDGLEWVDPK</sequence>
<dbReference type="AlphaFoldDB" id="A0A401TU87"/>